<dbReference type="InterPro" id="IPR000215">
    <property type="entry name" value="Serpin_fam"/>
</dbReference>
<dbReference type="SMART" id="SM00093">
    <property type="entry name" value="SERPIN"/>
    <property type="match status" value="1"/>
</dbReference>
<dbReference type="InParanoid" id="T1EME0"/>
<evidence type="ECO:0000259" key="2">
    <source>
        <dbReference type="SMART" id="SM00093"/>
    </source>
</evidence>
<dbReference type="PANTHER" id="PTHR11461:SF372">
    <property type="entry name" value="ACCESSORY GLAND PROTEIN ACP76A-RELATED"/>
    <property type="match status" value="1"/>
</dbReference>
<dbReference type="CTD" id="20197740"/>
<evidence type="ECO:0000313" key="3">
    <source>
        <dbReference type="EMBL" id="ESN95905.1"/>
    </source>
</evidence>
<reference evidence="5" key="1">
    <citation type="submission" date="2012-12" db="EMBL/GenBank/DDBJ databases">
        <authorList>
            <person name="Hellsten U."/>
            <person name="Grimwood J."/>
            <person name="Chapman J.A."/>
            <person name="Shapiro H."/>
            <person name="Aerts A."/>
            <person name="Otillar R.P."/>
            <person name="Terry A.Y."/>
            <person name="Boore J.L."/>
            <person name="Simakov O."/>
            <person name="Marletaz F."/>
            <person name="Cho S.-J."/>
            <person name="Edsinger-Gonzales E."/>
            <person name="Havlak P."/>
            <person name="Kuo D.-H."/>
            <person name="Larsson T."/>
            <person name="Lv J."/>
            <person name="Arendt D."/>
            <person name="Savage R."/>
            <person name="Osoegawa K."/>
            <person name="de Jong P."/>
            <person name="Lindberg D.R."/>
            <person name="Seaver E.C."/>
            <person name="Weisblat D.A."/>
            <person name="Putnam N.H."/>
            <person name="Grigoriev I.V."/>
            <person name="Rokhsar D.S."/>
        </authorList>
    </citation>
    <scope>NUCLEOTIDE SEQUENCE</scope>
</reference>
<dbReference type="OMA" id="TPMFVAD"/>
<dbReference type="eggNOG" id="KOG2392">
    <property type="taxonomic scope" value="Eukaryota"/>
</dbReference>
<dbReference type="STRING" id="6412.T1EME0"/>
<dbReference type="EMBL" id="AMQM01006563">
    <property type="status" value="NOT_ANNOTATED_CDS"/>
    <property type="molecule type" value="Genomic_DNA"/>
</dbReference>
<organism evidence="4 5">
    <name type="scientific">Helobdella robusta</name>
    <name type="common">Californian leech</name>
    <dbReference type="NCBI Taxonomy" id="6412"/>
    <lineage>
        <taxon>Eukaryota</taxon>
        <taxon>Metazoa</taxon>
        <taxon>Spiralia</taxon>
        <taxon>Lophotrochozoa</taxon>
        <taxon>Annelida</taxon>
        <taxon>Clitellata</taxon>
        <taxon>Hirudinea</taxon>
        <taxon>Rhynchobdellida</taxon>
        <taxon>Glossiphoniidae</taxon>
        <taxon>Helobdella</taxon>
    </lineage>
</organism>
<dbReference type="InterPro" id="IPR042178">
    <property type="entry name" value="Serpin_sf_1"/>
</dbReference>
<evidence type="ECO:0000313" key="4">
    <source>
        <dbReference type="EnsemblMetazoa" id="HelroP157615"/>
    </source>
</evidence>
<proteinExistence type="inferred from homology"/>
<dbReference type="CDD" id="cd00172">
    <property type="entry name" value="serpin"/>
    <property type="match status" value="1"/>
</dbReference>
<evidence type="ECO:0000313" key="5">
    <source>
        <dbReference type="Proteomes" id="UP000015101"/>
    </source>
</evidence>
<dbReference type="Gene3D" id="2.30.39.10">
    <property type="entry name" value="Alpha-1-antitrypsin, domain 1"/>
    <property type="match status" value="1"/>
</dbReference>
<dbReference type="PANTHER" id="PTHR11461">
    <property type="entry name" value="SERINE PROTEASE INHIBITOR, SERPIN"/>
    <property type="match status" value="1"/>
</dbReference>
<dbReference type="FunFam" id="3.30.497.10:FF:000001">
    <property type="entry name" value="Serine protease inhibitor"/>
    <property type="match status" value="1"/>
</dbReference>
<dbReference type="KEGG" id="hro:HELRODRAFT_157615"/>
<dbReference type="AlphaFoldDB" id="T1EME0"/>
<dbReference type="InterPro" id="IPR036186">
    <property type="entry name" value="Serpin_sf"/>
</dbReference>
<dbReference type="Pfam" id="PF00079">
    <property type="entry name" value="Serpin"/>
    <property type="match status" value="1"/>
</dbReference>
<accession>T1EME0</accession>
<reference evidence="4" key="3">
    <citation type="submission" date="2015-06" db="UniProtKB">
        <authorList>
            <consortium name="EnsemblMetazoa"/>
        </authorList>
    </citation>
    <scope>IDENTIFICATION</scope>
</reference>
<dbReference type="InterPro" id="IPR042185">
    <property type="entry name" value="Serpin_sf_2"/>
</dbReference>
<evidence type="ECO:0000256" key="1">
    <source>
        <dbReference type="RuleBase" id="RU000411"/>
    </source>
</evidence>
<dbReference type="GeneID" id="20197740"/>
<dbReference type="Proteomes" id="UP000015101">
    <property type="component" value="Unassembled WGS sequence"/>
</dbReference>
<name>T1EME0_HELRO</name>
<dbReference type="HOGENOM" id="CLU_023330_0_1_1"/>
<dbReference type="GO" id="GO:0005615">
    <property type="term" value="C:extracellular space"/>
    <property type="evidence" value="ECO:0000318"/>
    <property type="project" value="GO_Central"/>
</dbReference>
<dbReference type="EMBL" id="KB097496">
    <property type="protein sequence ID" value="ESN95905.1"/>
    <property type="molecule type" value="Genomic_DNA"/>
</dbReference>
<keyword evidence="5" id="KW-1185">Reference proteome</keyword>
<gene>
    <name evidence="4" type="primary">20197740</name>
    <name evidence="3" type="ORF">HELRODRAFT_157615</name>
</gene>
<sequence>MADLKEQVASNLEFGLDLYQQLSNASKENFFFSPTSISYALAVTMLGADGRTKNQMKSVLKFKDISDDKIHSPLAELNVQLLDTKRKYELYIANKLYGEVSYKFKDDFLQNCKKFYGANVESLDFKNQPSECESIINSWVEEHTNKKIKNLLSGVLNELTRLVLVNAVYFKGDWNKKFNKNETSEQHFHVSEDTKMKVPMMYFMEIKLKYCYDEDLKCQIIDLPYVDGAMSFIVILPDLNATCLASVEKKLTVPILNNLPQKLHNYKTLELWLPKFKLESSFELGDVLKKLGLVDLFEHGRADLSKMDGTRELYVSKVVHKAFVDVNEEGSEAAAATAVVCVEYCAMIMSDPIIFRADHPFIFMIRDNKTGEHVFMGRLVKP</sequence>
<dbReference type="InterPro" id="IPR023796">
    <property type="entry name" value="Serpin_dom"/>
</dbReference>
<feature type="domain" description="Serpin" evidence="2">
    <location>
        <begin position="16"/>
        <end position="382"/>
    </location>
</feature>
<reference evidence="3 5" key="2">
    <citation type="journal article" date="2013" name="Nature">
        <title>Insights into bilaterian evolution from three spiralian genomes.</title>
        <authorList>
            <person name="Simakov O."/>
            <person name="Marletaz F."/>
            <person name="Cho S.J."/>
            <person name="Edsinger-Gonzales E."/>
            <person name="Havlak P."/>
            <person name="Hellsten U."/>
            <person name="Kuo D.H."/>
            <person name="Larsson T."/>
            <person name="Lv J."/>
            <person name="Arendt D."/>
            <person name="Savage R."/>
            <person name="Osoegawa K."/>
            <person name="de Jong P."/>
            <person name="Grimwood J."/>
            <person name="Chapman J.A."/>
            <person name="Shapiro H."/>
            <person name="Aerts A."/>
            <person name="Otillar R.P."/>
            <person name="Terry A.Y."/>
            <person name="Boore J.L."/>
            <person name="Grigoriev I.V."/>
            <person name="Lindberg D.R."/>
            <person name="Seaver E.C."/>
            <person name="Weisblat D.A."/>
            <person name="Putnam N.H."/>
            <person name="Rokhsar D.S."/>
        </authorList>
    </citation>
    <scope>NUCLEOTIDE SEQUENCE</scope>
</reference>
<comment type="similarity">
    <text evidence="1">Belongs to the serpin family.</text>
</comment>
<dbReference type="RefSeq" id="XP_009025948.1">
    <property type="nucleotide sequence ID" value="XM_009027700.1"/>
</dbReference>
<dbReference type="GO" id="GO:0004867">
    <property type="term" value="F:serine-type endopeptidase inhibitor activity"/>
    <property type="evidence" value="ECO:0007669"/>
    <property type="project" value="InterPro"/>
</dbReference>
<dbReference type="Gene3D" id="3.30.497.10">
    <property type="entry name" value="Antithrombin, subunit I, domain 2"/>
    <property type="match status" value="1"/>
</dbReference>
<dbReference type="OrthoDB" id="671595at2759"/>
<dbReference type="SUPFAM" id="SSF56574">
    <property type="entry name" value="Serpins"/>
    <property type="match status" value="1"/>
</dbReference>
<dbReference type="EnsemblMetazoa" id="HelroT157615">
    <property type="protein sequence ID" value="HelroP157615"/>
    <property type="gene ID" value="HelroG157615"/>
</dbReference>
<protein>
    <recommendedName>
        <fullName evidence="2">Serpin domain-containing protein</fullName>
    </recommendedName>
</protein>
<dbReference type="PROSITE" id="PS00284">
    <property type="entry name" value="SERPIN"/>
    <property type="match status" value="1"/>
</dbReference>
<dbReference type="FunCoup" id="T1EME0">
    <property type="interactions" value="21"/>
</dbReference>
<dbReference type="InterPro" id="IPR023795">
    <property type="entry name" value="Serpin_CS"/>
</dbReference>